<reference evidence="11" key="2">
    <citation type="journal article" date="2021" name="PeerJ">
        <title>Extensive microbial diversity within the chicken gut microbiome revealed by metagenomics and culture.</title>
        <authorList>
            <person name="Gilroy R."/>
            <person name="Ravi A."/>
            <person name="Getino M."/>
            <person name="Pursley I."/>
            <person name="Horton D.L."/>
            <person name="Alikhan N.F."/>
            <person name="Baker D."/>
            <person name="Gharbi K."/>
            <person name="Hall N."/>
            <person name="Watson M."/>
            <person name="Adriaenssens E.M."/>
            <person name="Foster-Nyarko E."/>
            <person name="Jarju S."/>
            <person name="Secka A."/>
            <person name="Antonio M."/>
            <person name="Oren A."/>
            <person name="Chaudhuri R.R."/>
            <person name="La Ragione R."/>
            <person name="Hildebrand F."/>
            <person name="Pallen M.J."/>
        </authorList>
    </citation>
    <scope>NUCLEOTIDE SEQUENCE</scope>
    <source>
        <strain evidence="11">B1-8020</strain>
    </source>
</reference>
<evidence type="ECO:0000256" key="6">
    <source>
        <dbReference type="ARBA" id="ARBA00035292"/>
    </source>
</evidence>
<evidence type="ECO:0000256" key="5">
    <source>
        <dbReference type="ARBA" id="ARBA00023274"/>
    </source>
</evidence>
<comment type="caution">
    <text evidence="11">The sequence shown here is derived from an EMBL/GenBank/DDBJ whole genome shotgun (WGS) entry which is preliminary data.</text>
</comment>
<dbReference type="Pfam" id="PF03948">
    <property type="entry name" value="Ribosomal_L9_C"/>
    <property type="match status" value="1"/>
</dbReference>
<evidence type="ECO:0000256" key="3">
    <source>
        <dbReference type="ARBA" id="ARBA00022884"/>
    </source>
</evidence>
<evidence type="ECO:0000256" key="2">
    <source>
        <dbReference type="ARBA" id="ARBA00022730"/>
    </source>
</evidence>
<keyword evidence="3 7" id="KW-0694">RNA-binding</keyword>
<evidence type="ECO:0000256" key="4">
    <source>
        <dbReference type="ARBA" id="ARBA00022980"/>
    </source>
</evidence>
<dbReference type="GO" id="GO:0019843">
    <property type="term" value="F:rRNA binding"/>
    <property type="evidence" value="ECO:0007669"/>
    <property type="project" value="UniProtKB-UniRule"/>
</dbReference>
<name>A0A9D9II57_9BACT</name>
<keyword evidence="8" id="KW-0175">Coiled coil</keyword>
<dbReference type="Proteomes" id="UP000823604">
    <property type="component" value="Unassembled WGS sequence"/>
</dbReference>
<comment type="similarity">
    <text evidence="1 7">Belongs to the bacterial ribosomal protein bL9 family.</text>
</comment>
<dbReference type="GO" id="GO:1990904">
    <property type="term" value="C:ribonucleoprotein complex"/>
    <property type="evidence" value="ECO:0007669"/>
    <property type="project" value="UniProtKB-KW"/>
</dbReference>
<dbReference type="InterPro" id="IPR009027">
    <property type="entry name" value="Ribosomal_bL9/RNase_H1_N"/>
</dbReference>
<keyword evidence="4 7" id="KW-0689">Ribosomal protein</keyword>
<organism evidence="11 12">
    <name type="scientific">Candidatus Merdivivens pullicola</name>
    <dbReference type="NCBI Taxonomy" id="2840872"/>
    <lineage>
        <taxon>Bacteria</taxon>
        <taxon>Pseudomonadati</taxon>
        <taxon>Bacteroidota</taxon>
        <taxon>Bacteroidia</taxon>
        <taxon>Bacteroidales</taxon>
        <taxon>Muribaculaceae</taxon>
        <taxon>Muribaculaceae incertae sedis</taxon>
        <taxon>Candidatus Merdivivens</taxon>
    </lineage>
</organism>
<keyword evidence="5 7" id="KW-0687">Ribonucleoprotein</keyword>
<protein>
    <recommendedName>
        <fullName evidence="6 7">Large ribosomal subunit protein bL9</fullName>
    </recommendedName>
</protein>
<dbReference type="GO" id="GO:0006412">
    <property type="term" value="P:translation"/>
    <property type="evidence" value="ECO:0007669"/>
    <property type="project" value="UniProtKB-UniRule"/>
</dbReference>
<dbReference type="Pfam" id="PF01281">
    <property type="entry name" value="Ribosomal_L9_N"/>
    <property type="match status" value="1"/>
</dbReference>
<evidence type="ECO:0000313" key="11">
    <source>
        <dbReference type="EMBL" id="MBO8472615.1"/>
    </source>
</evidence>
<feature type="domain" description="Large ribosomal subunit protein bL9 C-terminal" evidence="10">
    <location>
        <begin position="64"/>
        <end position="146"/>
    </location>
</feature>
<feature type="domain" description="Ribosomal protein L9" evidence="9">
    <location>
        <begin position="2"/>
        <end position="46"/>
    </location>
</feature>
<evidence type="ECO:0000259" key="10">
    <source>
        <dbReference type="Pfam" id="PF03948"/>
    </source>
</evidence>
<dbReference type="EMBL" id="JADIMA010000032">
    <property type="protein sequence ID" value="MBO8472615.1"/>
    <property type="molecule type" value="Genomic_DNA"/>
</dbReference>
<dbReference type="InterPro" id="IPR020070">
    <property type="entry name" value="Ribosomal_bL9_N"/>
</dbReference>
<evidence type="ECO:0000256" key="7">
    <source>
        <dbReference type="HAMAP-Rule" id="MF_00503"/>
    </source>
</evidence>
<dbReference type="PANTHER" id="PTHR21368">
    <property type="entry name" value="50S RIBOSOMAL PROTEIN L9"/>
    <property type="match status" value="1"/>
</dbReference>
<sequence length="148" mass="16092">MVEIILKQDVANLGLKDDVVTVRNGYALNYLIPQGMAIMATASAKKVHAENLRQRAHKEAKLREEAEALAARLGEVQLKIAAKASENGKIFGSVGNIQVAEALAVAGIEVDRKDIECEAVKELGNYEAVVKCYRDIKGVVKFEVVAEE</sequence>
<dbReference type="GO" id="GO:0003735">
    <property type="term" value="F:structural constituent of ribosome"/>
    <property type="evidence" value="ECO:0007669"/>
    <property type="project" value="InterPro"/>
</dbReference>
<dbReference type="SUPFAM" id="SSF55658">
    <property type="entry name" value="L9 N-domain-like"/>
    <property type="match status" value="1"/>
</dbReference>
<dbReference type="AlphaFoldDB" id="A0A9D9II57"/>
<gene>
    <name evidence="7" type="primary">rplI</name>
    <name evidence="11" type="ORF">IAB81_03170</name>
</gene>
<dbReference type="InterPro" id="IPR000244">
    <property type="entry name" value="Ribosomal_bL9"/>
</dbReference>
<reference evidence="11" key="1">
    <citation type="submission" date="2020-10" db="EMBL/GenBank/DDBJ databases">
        <authorList>
            <person name="Gilroy R."/>
        </authorList>
    </citation>
    <scope>NUCLEOTIDE SEQUENCE</scope>
    <source>
        <strain evidence="11">B1-8020</strain>
    </source>
</reference>
<proteinExistence type="inferred from homology"/>
<dbReference type="SUPFAM" id="SSF55653">
    <property type="entry name" value="Ribosomal protein L9 C-domain"/>
    <property type="match status" value="1"/>
</dbReference>
<comment type="function">
    <text evidence="7">Binds to the 23S rRNA.</text>
</comment>
<dbReference type="Gene3D" id="3.10.430.100">
    <property type="entry name" value="Ribosomal protein L9, C-terminal domain"/>
    <property type="match status" value="1"/>
</dbReference>
<evidence type="ECO:0000313" key="12">
    <source>
        <dbReference type="Proteomes" id="UP000823604"/>
    </source>
</evidence>
<dbReference type="GO" id="GO:0005840">
    <property type="term" value="C:ribosome"/>
    <property type="evidence" value="ECO:0007669"/>
    <property type="project" value="UniProtKB-KW"/>
</dbReference>
<feature type="coiled-coil region" evidence="8">
    <location>
        <begin position="49"/>
        <end position="79"/>
    </location>
</feature>
<keyword evidence="2 7" id="KW-0699">rRNA-binding</keyword>
<accession>A0A9D9II57</accession>
<dbReference type="Gene3D" id="3.40.5.10">
    <property type="entry name" value="Ribosomal protein L9, N-terminal domain"/>
    <property type="match status" value="1"/>
</dbReference>
<evidence type="ECO:0000256" key="8">
    <source>
        <dbReference type="SAM" id="Coils"/>
    </source>
</evidence>
<dbReference type="HAMAP" id="MF_00503">
    <property type="entry name" value="Ribosomal_bL9"/>
    <property type="match status" value="1"/>
</dbReference>
<dbReference type="NCBIfam" id="TIGR00158">
    <property type="entry name" value="L9"/>
    <property type="match status" value="1"/>
</dbReference>
<dbReference type="InterPro" id="IPR020594">
    <property type="entry name" value="Ribosomal_bL9_bac/chp"/>
</dbReference>
<dbReference type="InterPro" id="IPR036791">
    <property type="entry name" value="Ribosomal_bL9_C_sf"/>
</dbReference>
<evidence type="ECO:0000259" key="9">
    <source>
        <dbReference type="Pfam" id="PF01281"/>
    </source>
</evidence>
<dbReference type="InterPro" id="IPR020069">
    <property type="entry name" value="Ribosomal_bL9_C"/>
</dbReference>
<evidence type="ECO:0000256" key="1">
    <source>
        <dbReference type="ARBA" id="ARBA00010605"/>
    </source>
</evidence>
<dbReference type="InterPro" id="IPR036935">
    <property type="entry name" value="Ribosomal_bL9_N_sf"/>
</dbReference>